<dbReference type="Proteomes" id="UP000190460">
    <property type="component" value="Unassembled WGS sequence"/>
</dbReference>
<dbReference type="AlphaFoldDB" id="A0A1T4WFP7"/>
<dbReference type="InterPro" id="IPR036061">
    <property type="entry name" value="CheW-like_dom_sf"/>
</dbReference>
<sequence>MNPIKPMIKCAVLRLQHGSLIVPFNLIAELVTAEHLASSELPGILGWLSWLNRPVPVVSLESLCMLGEGNIETASNCLILHTVSDCDDLPFIALQVQGGLQTVEISEDTLRDDYSGNTQRCPYVARQVRISQLVCLIPDLPALEASVAEILVHA</sequence>
<gene>
    <name evidence="2" type="ORF">SAMN02745130_01633</name>
</gene>
<dbReference type="SUPFAM" id="SSF50341">
    <property type="entry name" value="CheW-like"/>
    <property type="match status" value="1"/>
</dbReference>
<dbReference type="STRING" id="92487.SAMN02745130_01633"/>
<evidence type="ECO:0000313" key="3">
    <source>
        <dbReference type="Proteomes" id="UP000190460"/>
    </source>
</evidence>
<dbReference type="Pfam" id="PF01584">
    <property type="entry name" value="CheW"/>
    <property type="match status" value="1"/>
</dbReference>
<reference evidence="2 3" key="1">
    <citation type="submission" date="2017-02" db="EMBL/GenBank/DDBJ databases">
        <authorList>
            <person name="Peterson S.W."/>
        </authorList>
    </citation>
    <scope>NUCLEOTIDE SEQUENCE [LARGE SCALE GENOMIC DNA]</scope>
    <source>
        <strain evidence="2 3">ATCC 49788</strain>
    </source>
</reference>
<proteinExistence type="predicted"/>
<evidence type="ECO:0000313" key="2">
    <source>
        <dbReference type="EMBL" id="SKA76133.1"/>
    </source>
</evidence>
<accession>A0A1T4WFP7</accession>
<dbReference type="GO" id="GO:0007165">
    <property type="term" value="P:signal transduction"/>
    <property type="evidence" value="ECO:0007669"/>
    <property type="project" value="InterPro"/>
</dbReference>
<name>A0A1T4WFP7_9GAMM</name>
<feature type="domain" description="CheW-like" evidence="1">
    <location>
        <begin position="12"/>
        <end position="143"/>
    </location>
</feature>
<evidence type="ECO:0000259" key="1">
    <source>
        <dbReference type="Pfam" id="PF01584"/>
    </source>
</evidence>
<keyword evidence="3" id="KW-1185">Reference proteome</keyword>
<dbReference type="GO" id="GO:0006935">
    <property type="term" value="P:chemotaxis"/>
    <property type="evidence" value="ECO:0007669"/>
    <property type="project" value="InterPro"/>
</dbReference>
<dbReference type="RefSeq" id="WP_078922094.1">
    <property type="nucleotide sequence ID" value="NZ_FUYB01000005.1"/>
</dbReference>
<organism evidence="2 3">
    <name type="scientific">Thiothrix eikelboomii</name>
    <dbReference type="NCBI Taxonomy" id="92487"/>
    <lineage>
        <taxon>Bacteria</taxon>
        <taxon>Pseudomonadati</taxon>
        <taxon>Pseudomonadota</taxon>
        <taxon>Gammaproteobacteria</taxon>
        <taxon>Thiotrichales</taxon>
        <taxon>Thiotrichaceae</taxon>
        <taxon>Thiothrix</taxon>
    </lineage>
</organism>
<dbReference type="OrthoDB" id="5765252at2"/>
<dbReference type="InterPro" id="IPR002545">
    <property type="entry name" value="CheW-lke_dom"/>
</dbReference>
<dbReference type="EMBL" id="FUYB01000005">
    <property type="protein sequence ID" value="SKA76133.1"/>
    <property type="molecule type" value="Genomic_DNA"/>
</dbReference>
<protein>
    <submittedName>
        <fullName evidence="2">CheW-like domain-containing protein</fullName>
    </submittedName>
</protein>